<dbReference type="Proteomes" id="UP001295423">
    <property type="component" value="Unassembled WGS sequence"/>
</dbReference>
<dbReference type="PANTHER" id="PTHR33418">
    <property type="entry name" value="HELICASE-ASSOCIATED"/>
    <property type="match status" value="1"/>
</dbReference>
<dbReference type="PANTHER" id="PTHR33418:SF1">
    <property type="entry name" value="HELICASE-ASSOCIATED DOMAIN-CONTAINING PROTEIN"/>
    <property type="match status" value="1"/>
</dbReference>
<dbReference type="AlphaFoldDB" id="A0AAD2JNV8"/>
<name>A0AAD2JNV8_9STRA</name>
<evidence type="ECO:0000313" key="4">
    <source>
        <dbReference type="Proteomes" id="UP001295423"/>
    </source>
</evidence>
<feature type="domain" description="Helicase-associated" evidence="2">
    <location>
        <begin position="247"/>
        <end position="314"/>
    </location>
</feature>
<feature type="domain" description="Helicase-associated" evidence="2">
    <location>
        <begin position="172"/>
        <end position="240"/>
    </location>
</feature>
<evidence type="ECO:0000256" key="1">
    <source>
        <dbReference type="SAM" id="MobiDB-lite"/>
    </source>
</evidence>
<evidence type="ECO:0000313" key="3">
    <source>
        <dbReference type="EMBL" id="CAJ1967310.1"/>
    </source>
</evidence>
<sequence>MNTTNGFLAGFDNRLCTAGHSNQKRSQEEELSNMDPYPLVEAPFTMTTRDPFEGDLGFLLDFMPSSPLFDSSGMDSNKEQVLKGSIGHDEYKDETCAGFKRNYQVFDSTETESNQEHSPKRRMEHDAGFYQTDSRAPSLKRSRKGEGAESSAPAGDASPIAQEALPRFRDYQETQWQEHFRGLLEFKQKHGHCCVPNKLNENPILGRWVKRQRHQHKLLKQGHKSTLIPHRVKALEDAGFIWDSHAALWEERLNELKKYRRFHGHCNVPSTFSQNPQLSTWVKCQRRQYRLYFDQKASSNLTEERISALNQLGFKWDEHDAILIARCMMQIKTKFDTDEGLNFIQQYYINQGLKKFGDDGKDAVDKESGQMLLRDCFTPEFVKDMTASEQKKAITIYWKLVKESYSMLSTVK</sequence>
<organism evidence="3 4">
    <name type="scientific">Cylindrotheca closterium</name>
    <dbReference type="NCBI Taxonomy" id="2856"/>
    <lineage>
        <taxon>Eukaryota</taxon>
        <taxon>Sar</taxon>
        <taxon>Stramenopiles</taxon>
        <taxon>Ochrophyta</taxon>
        <taxon>Bacillariophyta</taxon>
        <taxon>Bacillariophyceae</taxon>
        <taxon>Bacillariophycidae</taxon>
        <taxon>Bacillariales</taxon>
        <taxon>Bacillariaceae</taxon>
        <taxon>Cylindrotheca</taxon>
    </lineage>
</organism>
<protein>
    <recommendedName>
        <fullName evidence="2">Helicase-associated domain-containing protein</fullName>
    </recommendedName>
</protein>
<comment type="caution">
    <text evidence="3">The sequence shown here is derived from an EMBL/GenBank/DDBJ whole genome shotgun (WGS) entry which is preliminary data.</text>
</comment>
<dbReference type="EMBL" id="CAKOGP040002325">
    <property type="protein sequence ID" value="CAJ1967310.1"/>
    <property type="molecule type" value="Genomic_DNA"/>
</dbReference>
<feature type="region of interest" description="Disordered" evidence="1">
    <location>
        <begin position="107"/>
        <end position="159"/>
    </location>
</feature>
<keyword evidence="4" id="KW-1185">Reference proteome</keyword>
<evidence type="ECO:0000259" key="2">
    <source>
        <dbReference type="Pfam" id="PF03457"/>
    </source>
</evidence>
<dbReference type="InterPro" id="IPR005114">
    <property type="entry name" value="Helicase_assoc"/>
</dbReference>
<accession>A0AAD2JNV8</accession>
<dbReference type="Pfam" id="PF03457">
    <property type="entry name" value="HA"/>
    <property type="match status" value="2"/>
</dbReference>
<reference evidence="3" key="1">
    <citation type="submission" date="2023-08" db="EMBL/GenBank/DDBJ databases">
        <authorList>
            <person name="Audoor S."/>
            <person name="Bilcke G."/>
        </authorList>
    </citation>
    <scope>NUCLEOTIDE SEQUENCE</scope>
</reference>
<dbReference type="Gene3D" id="6.10.140.530">
    <property type="match status" value="2"/>
</dbReference>
<gene>
    <name evidence="3" type="ORF">CYCCA115_LOCUS22712</name>
</gene>
<proteinExistence type="predicted"/>
<feature type="compositionally biased region" description="Basic and acidic residues" evidence="1">
    <location>
        <begin position="114"/>
        <end position="127"/>
    </location>
</feature>